<dbReference type="EMBL" id="BAAAKW010000029">
    <property type="protein sequence ID" value="GAA1217374.1"/>
    <property type="molecule type" value="Genomic_DNA"/>
</dbReference>
<comment type="caution">
    <text evidence="1">The sequence shown here is derived from an EMBL/GenBank/DDBJ whole genome shotgun (WGS) entry which is preliminary data.</text>
</comment>
<accession>A0ABP4GBN2</accession>
<name>A0ABP4GBN2_9MICO</name>
<protein>
    <submittedName>
        <fullName evidence="1">Uncharacterized protein</fullName>
    </submittedName>
</protein>
<organism evidence="1 2">
    <name type="scientific">Rhodoglobus aureus</name>
    <dbReference type="NCBI Taxonomy" id="191497"/>
    <lineage>
        <taxon>Bacteria</taxon>
        <taxon>Bacillati</taxon>
        <taxon>Actinomycetota</taxon>
        <taxon>Actinomycetes</taxon>
        <taxon>Micrococcales</taxon>
        <taxon>Microbacteriaceae</taxon>
        <taxon>Rhodoglobus</taxon>
    </lineage>
</organism>
<reference evidence="2" key="1">
    <citation type="journal article" date="2019" name="Int. J. Syst. Evol. Microbiol.">
        <title>The Global Catalogue of Microorganisms (GCM) 10K type strain sequencing project: providing services to taxonomists for standard genome sequencing and annotation.</title>
        <authorList>
            <consortium name="The Broad Institute Genomics Platform"/>
            <consortium name="The Broad Institute Genome Sequencing Center for Infectious Disease"/>
            <person name="Wu L."/>
            <person name="Ma J."/>
        </authorList>
    </citation>
    <scope>NUCLEOTIDE SEQUENCE [LARGE SCALE GENOMIC DNA]</scope>
    <source>
        <strain evidence="2">JCM 12762</strain>
    </source>
</reference>
<evidence type="ECO:0000313" key="2">
    <source>
        <dbReference type="Proteomes" id="UP001500943"/>
    </source>
</evidence>
<proteinExistence type="predicted"/>
<evidence type="ECO:0000313" key="1">
    <source>
        <dbReference type="EMBL" id="GAA1217374.1"/>
    </source>
</evidence>
<dbReference type="Proteomes" id="UP001500943">
    <property type="component" value="Unassembled WGS sequence"/>
</dbReference>
<keyword evidence="2" id="KW-1185">Reference proteome</keyword>
<gene>
    <name evidence="1" type="ORF">GCM10009655_16030</name>
</gene>
<sequence length="51" mass="5496">MFVLGEGRQGAGAVTGEHVEHRELAVTQRVVMALLPDATSDSHECDSEFVI</sequence>